<protein>
    <recommendedName>
        <fullName evidence="2">phosphoribosylglycinamide formyltransferase 1</fullName>
        <ecNumber evidence="2">2.1.2.2</ecNumber>
    </recommendedName>
    <alternativeName>
        <fullName evidence="7">5'-phosphoribosylglycinamide transformylase</fullName>
    </alternativeName>
    <alternativeName>
        <fullName evidence="6">GAR transformylase</fullName>
    </alternativeName>
</protein>
<dbReference type="GO" id="GO:0009507">
    <property type="term" value="C:chloroplast"/>
    <property type="evidence" value="ECO:0007669"/>
    <property type="project" value="TreeGrafter"/>
</dbReference>
<dbReference type="InterPro" id="IPR004607">
    <property type="entry name" value="GART"/>
</dbReference>
<evidence type="ECO:0000256" key="1">
    <source>
        <dbReference type="ARBA" id="ARBA00005054"/>
    </source>
</evidence>
<dbReference type="InterPro" id="IPR036477">
    <property type="entry name" value="Formyl_transf_N_sf"/>
</dbReference>
<dbReference type="PANTHER" id="PTHR43369:SF2">
    <property type="entry name" value="PHOSPHORIBOSYLGLYCINAMIDE FORMYLTRANSFERASE"/>
    <property type="match status" value="1"/>
</dbReference>
<organism evidence="10">
    <name type="scientific">marine metagenome</name>
    <dbReference type="NCBI Taxonomy" id="408172"/>
    <lineage>
        <taxon>unclassified sequences</taxon>
        <taxon>metagenomes</taxon>
        <taxon>ecological metagenomes</taxon>
    </lineage>
</organism>
<dbReference type="GO" id="GO:0004644">
    <property type="term" value="F:phosphoribosylglycinamide formyltransferase activity"/>
    <property type="evidence" value="ECO:0007669"/>
    <property type="project" value="UniProtKB-EC"/>
</dbReference>
<proteinExistence type="inferred from homology"/>
<dbReference type="UniPathway" id="UPA00074">
    <property type="reaction ID" value="UER00126"/>
</dbReference>
<dbReference type="NCBIfam" id="TIGR00639">
    <property type="entry name" value="PurN"/>
    <property type="match status" value="1"/>
</dbReference>
<comment type="catalytic activity">
    <reaction evidence="8">
        <text>N(1)-(5-phospho-beta-D-ribosyl)glycinamide + (6R)-10-formyltetrahydrofolate = N(2)-formyl-N(1)-(5-phospho-beta-D-ribosyl)glycinamide + (6S)-5,6,7,8-tetrahydrofolate + H(+)</text>
        <dbReference type="Rhea" id="RHEA:15053"/>
        <dbReference type="ChEBI" id="CHEBI:15378"/>
        <dbReference type="ChEBI" id="CHEBI:57453"/>
        <dbReference type="ChEBI" id="CHEBI:143788"/>
        <dbReference type="ChEBI" id="CHEBI:147286"/>
        <dbReference type="ChEBI" id="CHEBI:195366"/>
        <dbReference type="EC" id="2.1.2.2"/>
    </reaction>
</comment>
<evidence type="ECO:0000256" key="8">
    <source>
        <dbReference type="ARBA" id="ARBA00047664"/>
    </source>
</evidence>
<gene>
    <name evidence="10" type="ORF">METZ01_LOCUS1724</name>
</gene>
<accession>A0A381N2M8</accession>
<comment type="similarity">
    <text evidence="5">Belongs to the GART family.</text>
</comment>
<comment type="pathway">
    <text evidence="1">Purine metabolism; IMP biosynthesis via de novo pathway; N(2)-formyl-N(1)-(5-phospho-D-ribosyl)glycinamide from N(1)-(5-phospho-D-ribosyl)glycinamide (10-formyl THF route): step 1/1.</text>
</comment>
<dbReference type="CDD" id="cd08645">
    <property type="entry name" value="FMT_core_GART"/>
    <property type="match status" value="1"/>
</dbReference>
<name>A0A381N2M8_9ZZZZ</name>
<dbReference type="Gene3D" id="3.40.50.170">
    <property type="entry name" value="Formyl transferase, N-terminal domain"/>
    <property type="match status" value="1"/>
</dbReference>
<dbReference type="Pfam" id="PF00551">
    <property type="entry name" value="Formyl_trans_N"/>
    <property type="match status" value="1"/>
</dbReference>
<dbReference type="InterPro" id="IPR002376">
    <property type="entry name" value="Formyl_transf_N"/>
</dbReference>
<dbReference type="SUPFAM" id="SSF53328">
    <property type="entry name" value="Formyltransferase"/>
    <property type="match status" value="1"/>
</dbReference>
<evidence type="ECO:0000256" key="7">
    <source>
        <dbReference type="ARBA" id="ARBA00041682"/>
    </source>
</evidence>
<dbReference type="AlphaFoldDB" id="A0A381N2M8"/>
<evidence type="ECO:0000256" key="2">
    <source>
        <dbReference type="ARBA" id="ARBA00012254"/>
    </source>
</evidence>
<feature type="domain" description="Formyl transferase N-terminal" evidence="9">
    <location>
        <begin position="1"/>
        <end position="155"/>
    </location>
</feature>
<dbReference type="EC" id="2.1.2.2" evidence="2"/>
<sequence length="178" mass="20265">MVFSNNPNCGAIKFAEENSIPIFIINAARYPNAHTRDEFLLETCLKAEIDLICLAGFMKMLPQNIVKQYEYRILNIHPGLLPEFGGKGFYGTRVHEAVINTGKRESGATVHFVDEIYDHGPIILQKKVEVMETDTPESLAARVLKLEHELFPEVVKAFCENKIIMENNKPKILEYNEN</sequence>
<dbReference type="EMBL" id="UINC01000090">
    <property type="protein sequence ID" value="SUZ48870.1"/>
    <property type="molecule type" value="Genomic_DNA"/>
</dbReference>
<evidence type="ECO:0000259" key="9">
    <source>
        <dbReference type="Pfam" id="PF00551"/>
    </source>
</evidence>
<keyword evidence="3" id="KW-0808">Transferase</keyword>
<evidence type="ECO:0000256" key="4">
    <source>
        <dbReference type="ARBA" id="ARBA00022755"/>
    </source>
</evidence>
<dbReference type="GO" id="GO:0006189">
    <property type="term" value="P:'de novo' IMP biosynthetic process"/>
    <property type="evidence" value="ECO:0007669"/>
    <property type="project" value="UniProtKB-UniPathway"/>
</dbReference>
<dbReference type="PROSITE" id="PS00373">
    <property type="entry name" value="GART"/>
    <property type="match status" value="1"/>
</dbReference>
<dbReference type="PANTHER" id="PTHR43369">
    <property type="entry name" value="PHOSPHORIBOSYLGLYCINAMIDE FORMYLTRANSFERASE"/>
    <property type="match status" value="1"/>
</dbReference>
<dbReference type="InterPro" id="IPR001555">
    <property type="entry name" value="GART_AS"/>
</dbReference>
<reference evidence="10" key="1">
    <citation type="submission" date="2018-05" db="EMBL/GenBank/DDBJ databases">
        <authorList>
            <person name="Lanie J.A."/>
            <person name="Ng W.-L."/>
            <person name="Kazmierczak K.M."/>
            <person name="Andrzejewski T.M."/>
            <person name="Davidsen T.M."/>
            <person name="Wayne K.J."/>
            <person name="Tettelin H."/>
            <person name="Glass J.I."/>
            <person name="Rusch D."/>
            <person name="Podicherti R."/>
            <person name="Tsui H.-C.T."/>
            <person name="Winkler M.E."/>
        </authorList>
    </citation>
    <scope>NUCLEOTIDE SEQUENCE</scope>
</reference>
<evidence type="ECO:0000256" key="6">
    <source>
        <dbReference type="ARBA" id="ARBA00041324"/>
    </source>
</evidence>
<evidence type="ECO:0000256" key="5">
    <source>
        <dbReference type="ARBA" id="ARBA00038440"/>
    </source>
</evidence>
<evidence type="ECO:0000313" key="10">
    <source>
        <dbReference type="EMBL" id="SUZ48870.1"/>
    </source>
</evidence>
<keyword evidence="4" id="KW-0658">Purine biosynthesis</keyword>
<evidence type="ECO:0000256" key="3">
    <source>
        <dbReference type="ARBA" id="ARBA00022679"/>
    </source>
</evidence>